<keyword evidence="7" id="KW-1185">Reference proteome</keyword>
<protein>
    <submittedName>
        <fullName evidence="6">LysR family glycine cleavage system transcriptional activator</fullName>
    </submittedName>
</protein>
<dbReference type="InterPro" id="IPR000847">
    <property type="entry name" value="LysR_HTH_N"/>
</dbReference>
<dbReference type="GO" id="GO:0003700">
    <property type="term" value="F:DNA-binding transcription factor activity"/>
    <property type="evidence" value="ECO:0007669"/>
    <property type="project" value="InterPro"/>
</dbReference>
<dbReference type="PANTHER" id="PTHR30537">
    <property type="entry name" value="HTH-TYPE TRANSCRIPTIONAL REGULATOR"/>
    <property type="match status" value="1"/>
</dbReference>
<dbReference type="GO" id="GO:0043565">
    <property type="term" value="F:sequence-specific DNA binding"/>
    <property type="evidence" value="ECO:0007669"/>
    <property type="project" value="TreeGrafter"/>
</dbReference>
<keyword evidence="4" id="KW-0804">Transcription</keyword>
<dbReference type="CDD" id="cd08432">
    <property type="entry name" value="PBP2_GcdR_TrpI_HvrB_AmpR_like"/>
    <property type="match status" value="1"/>
</dbReference>
<dbReference type="Pfam" id="PF03466">
    <property type="entry name" value="LysR_substrate"/>
    <property type="match status" value="1"/>
</dbReference>
<dbReference type="AlphaFoldDB" id="A0A368Y604"/>
<dbReference type="GO" id="GO:0006351">
    <property type="term" value="P:DNA-templated transcription"/>
    <property type="evidence" value="ECO:0007669"/>
    <property type="project" value="TreeGrafter"/>
</dbReference>
<accession>A0A368Y604</accession>
<feature type="domain" description="HTH lysR-type" evidence="5">
    <location>
        <begin position="21"/>
        <end position="78"/>
    </location>
</feature>
<evidence type="ECO:0000256" key="2">
    <source>
        <dbReference type="ARBA" id="ARBA00023015"/>
    </source>
</evidence>
<evidence type="ECO:0000256" key="1">
    <source>
        <dbReference type="ARBA" id="ARBA00009437"/>
    </source>
</evidence>
<organism evidence="6 7">
    <name type="scientific">Pseudorhodoferax soli</name>
    <dbReference type="NCBI Taxonomy" id="545864"/>
    <lineage>
        <taxon>Bacteria</taxon>
        <taxon>Pseudomonadati</taxon>
        <taxon>Pseudomonadota</taxon>
        <taxon>Betaproteobacteria</taxon>
        <taxon>Burkholderiales</taxon>
        <taxon>Comamonadaceae</taxon>
    </lineage>
</organism>
<dbReference type="EMBL" id="QPJK01000001">
    <property type="protein sequence ID" value="RCW75701.1"/>
    <property type="molecule type" value="Genomic_DNA"/>
</dbReference>
<proteinExistence type="inferred from homology"/>
<keyword evidence="2" id="KW-0805">Transcription regulation</keyword>
<gene>
    <name evidence="6" type="ORF">DES41_101296</name>
</gene>
<dbReference type="InterPro" id="IPR058163">
    <property type="entry name" value="LysR-type_TF_proteobact-type"/>
</dbReference>
<dbReference type="SUPFAM" id="SSF46785">
    <property type="entry name" value="Winged helix' DNA-binding domain"/>
    <property type="match status" value="1"/>
</dbReference>
<sequence>MNNQVIDEFISPTPLNVRRLPPLSSLRAFEAAARHASFKRAAEELAVTPTAVSHQIRALEESLGLALFARAVRQVRLTEAGAQLYPVLQQGFDAFEAVLLRLRQPNRRAQVTISATNAFTAKWLIPRVAGFHALHPQIDLQLHASDEAVDLGKRQVDIAVRYGRSPYPGLVAEVLFEDSYAPVANPLLRVASAADLATVRLIHFDWKSASPTHPTWDRWFAHAGWQPDAALGQLRYSDEGHAIQAAVAGQGVALLSLAMVAQELASGQLVQPFGPAIAGHAYHLVTRADHGPAAATSAVLAWLRSQAPPG</sequence>
<dbReference type="PRINTS" id="PR00039">
    <property type="entry name" value="HTHLYSR"/>
</dbReference>
<dbReference type="InterPro" id="IPR036388">
    <property type="entry name" value="WH-like_DNA-bd_sf"/>
</dbReference>
<dbReference type="Pfam" id="PF00126">
    <property type="entry name" value="HTH_1"/>
    <property type="match status" value="1"/>
</dbReference>
<name>A0A368Y604_9BURK</name>
<dbReference type="Proteomes" id="UP000252884">
    <property type="component" value="Unassembled WGS sequence"/>
</dbReference>
<keyword evidence="3" id="KW-0238">DNA-binding</keyword>
<dbReference type="OrthoDB" id="8591238at2"/>
<dbReference type="InterPro" id="IPR005119">
    <property type="entry name" value="LysR_subst-bd"/>
</dbReference>
<dbReference type="PANTHER" id="PTHR30537:SF26">
    <property type="entry name" value="GLYCINE CLEAVAGE SYSTEM TRANSCRIPTIONAL ACTIVATOR"/>
    <property type="match status" value="1"/>
</dbReference>
<evidence type="ECO:0000256" key="3">
    <source>
        <dbReference type="ARBA" id="ARBA00023125"/>
    </source>
</evidence>
<comment type="similarity">
    <text evidence="1">Belongs to the LysR transcriptional regulatory family.</text>
</comment>
<dbReference type="Gene3D" id="1.10.10.10">
    <property type="entry name" value="Winged helix-like DNA-binding domain superfamily/Winged helix DNA-binding domain"/>
    <property type="match status" value="1"/>
</dbReference>
<comment type="caution">
    <text evidence="6">The sequence shown here is derived from an EMBL/GenBank/DDBJ whole genome shotgun (WGS) entry which is preliminary data.</text>
</comment>
<dbReference type="FunFam" id="1.10.10.10:FF:000038">
    <property type="entry name" value="Glycine cleavage system transcriptional activator"/>
    <property type="match status" value="1"/>
</dbReference>
<dbReference type="SUPFAM" id="SSF53850">
    <property type="entry name" value="Periplasmic binding protein-like II"/>
    <property type="match status" value="1"/>
</dbReference>
<reference evidence="6 7" key="1">
    <citation type="submission" date="2018-07" db="EMBL/GenBank/DDBJ databases">
        <title>Genomic Encyclopedia of Type Strains, Phase IV (KMG-IV): sequencing the most valuable type-strain genomes for metagenomic binning, comparative biology and taxonomic classification.</title>
        <authorList>
            <person name="Goeker M."/>
        </authorList>
    </citation>
    <scope>NUCLEOTIDE SEQUENCE [LARGE SCALE GENOMIC DNA]</scope>
    <source>
        <strain evidence="6 7">DSM 21634</strain>
    </source>
</reference>
<dbReference type="InterPro" id="IPR036390">
    <property type="entry name" value="WH_DNA-bd_sf"/>
</dbReference>
<dbReference type="Gene3D" id="3.40.190.10">
    <property type="entry name" value="Periplasmic binding protein-like II"/>
    <property type="match status" value="2"/>
</dbReference>
<evidence type="ECO:0000256" key="4">
    <source>
        <dbReference type="ARBA" id="ARBA00023163"/>
    </source>
</evidence>
<evidence type="ECO:0000259" key="5">
    <source>
        <dbReference type="PROSITE" id="PS50931"/>
    </source>
</evidence>
<evidence type="ECO:0000313" key="7">
    <source>
        <dbReference type="Proteomes" id="UP000252884"/>
    </source>
</evidence>
<dbReference type="PROSITE" id="PS50931">
    <property type="entry name" value="HTH_LYSR"/>
    <property type="match status" value="1"/>
</dbReference>
<evidence type="ECO:0000313" key="6">
    <source>
        <dbReference type="EMBL" id="RCW75701.1"/>
    </source>
</evidence>